<evidence type="ECO:0000313" key="15">
    <source>
        <dbReference type="EMBL" id="QNM84122.1"/>
    </source>
</evidence>
<dbReference type="Pfam" id="PF01025">
    <property type="entry name" value="GrpE"/>
    <property type="match status" value="1"/>
</dbReference>
<evidence type="ECO:0000256" key="13">
    <source>
        <dbReference type="SAM" id="Coils"/>
    </source>
</evidence>
<dbReference type="PANTHER" id="PTHR21237">
    <property type="entry name" value="GRPE PROTEIN"/>
    <property type="match status" value="1"/>
</dbReference>
<dbReference type="RefSeq" id="WP_187481076.1">
    <property type="nucleotide sequence ID" value="NZ_CP060697.1"/>
</dbReference>
<dbReference type="InterPro" id="IPR000740">
    <property type="entry name" value="GrpE"/>
</dbReference>
<sequence>MQDNDDFHEDAEQIRRETADEAPELAEHDRLAELEKALEDANSKALYAAAETQNVRRRLEQEKQQAAAYASSTFARDMLAIKDNLDRALAAVSDELRGDKVASNFLAGIEATARELDAAFSRNGVTRIDAKGQKLDPHKHQAMVEIPTGDAEPGTIVEEMQAGYMLKDRLLRPALVGVAKSPD</sequence>
<dbReference type="GO" id="GO:0000774">
    <property type="term" value="F:adenyl-nucleotide exchange factor activity"/>
    <property type="evidence" value="ECO:0007669"/>
    <property type="project" value="InterPro"/>
</dbReference>
<dbReference type="Proteomes" id="UP000515861">
    <property type="component" value="Chromosome"/>
</dbReference>
<dbReference type="AlphaFoldDB" id="A0A7G9L673"/>
<evidence type="ECO:0000256" key="9">
    <source>
        <dbReference type="ARBA" id="ARBA00076414"/>
    </source>
</evidence>
<evidence type="ECO:0000256" key="10">
    <source>
        <dbReference type="HAMAP-Rule" id="MF_01151"/>
    </source>
</evidence>
<dbReference type="SUPFAM" id="SSF58014">
    <property type="entry name" value="Coiled-coil domain of nucleotide exchange factor GrpE"/>
    <property type="match status" value="1"/>
</dbReference>
<protein>
    <recommendedName>
        <fullName evidence="8 10">Protein GrpE</fullName>
    </recommendedName>
    <alternativeName>
        <fullName evidence="9 10">HSP-70 cofactor</fullName>
    </alternativeName>
</protein>
<keyword evidence="4 10" id="KW-0963">Cytoplasm</keyword>
<feature type="coiled-coil region" evidence="13">
    <location>
        <begin position="31"/>
        <end position="69"/>
    </location>
</feature>
<comment type="function">
    <text evidence="7 10 11">Participates actively in the response to hyperosmotic and heat shock by preventing the aggregation of stress-denatured proteins, in association with DnaK and GrpE. It is the nucleotide exchange factor for DnaK and may function as a thermosensor. Unfolded proteins bind initially to DnaJ; upon interaction with the DnaJ-bound protein, DnaK hydrolyzes its bound ATP, resulting in the formation of a stable complex. GrpE releases ADP from DnaK; ATP binding to DnaK triggers the release of the substrate protein, thus completing the reaction cycle. Several rounds of ATP-dependent interactions between DnaJ, DnaK and GrpE are required for fully efficient folding.</text>
</comment>
<dbReference type="PROSITE" id="PS01071">
    <property type="entry name" value="GRPE"/>
    <property type="match status" value="1"/>
</dbReference>
<dbReference type="Gene3D" id="2.30.22.10">
    <property type="entry name" value="Head domain of nucleotide exchange factor GrpE"/>
    <property type="match status" value="1"/>
</dbReference>
<dbReference type="GO" id="GO:0005829">
    <property type="term" value="C:cytosol"/>
    <property type="evidence" value="ECO:0007669"/>
    <property type="project" value="TreeGrafter"/>
</dbReference>
<keyword evidence="5 10" id="KW-0346">Stress response</keyword>
<reference evidence="15 16" key="1">
    <citation type="submission" date="2020-08" db="EMBL/GenBank/DDBJ databases">
        <title>Sphingomonas sp. sand1-3 16S ribosomal RNA gene Genome sequencing and assembly.</title>
        <authorList>
            <person name="Kang M."/>
        </authorList>
    </citation>
    <scope>NUCLEOTIDE SEQUENCE [LARGE SCALE GENOMIC DNA]</scope>
    <source>
        <strain evidence="16">sand1-3</strain>
    </source>
</reference>
<evidence type="ECO:0000256" key="7">
    <source>
        <dbReference type="ARBA" id="ARBA00053401"/>
    </source>
</evidence>
<evidence type="ECO:0000256" key="1">
    <source>
        <dbReference type="ARBA" id="ARBA00004496"/>
    </source>
</evidence>
<keyword evidence="13" id="KW-0175">Coiled coil</keyword>
<evidence type="ECO:0000256" key="12">
    <source>
        <dbReference type="RuleBase" id="RU004478"/>
    </source>
</evidence>
<dbReference type="PANTHER" id="PTHR21237:SF23">
    <property type="entry name" value="GRPE PROTEIN HOMOLOG, MITOCHONDRIAL"/>
    <property type="match status" value="1"/>
</dbReference>
<dbReference type="InterPro" id="IPR009012">
    <property type="entry name" value="GrpE_head"/>
</dbReference>
<organism evidence="15 16">
    <name type="scientific">Sphingomonas sabuli</name>
    <dbReference type="NCBI Taxonomy" id="2764186"/>
    <lineage>
        <taxon>Bacteria</taxon>
        <taxon>Pseudomonadati</taxon>
        <taxon>Pseudomonadota</taxon>
        <taxon>Alphaproteobacteria</taxon>
        <taxon>Sphingomonadales</taxon>
        <taxon>Sphingomonadaceae</taxon>
        <taxon>Sphingomonas</taxon>
    </lineage>
</organism>
<evidence type="ECO:0000313" key="16">
    <source>
        <dbReference type="Proteomes" id="UP000515861"/>
    </source>
</evidence>
<dbReference type="Gene3D" id="3.90.20.20">
    <property type="match status" value="1"/>
</dbReference>
<comment type="similarity">
    <text evidence="2 10 12">Belongs to the GrpE family.</text>
</comment>
<evidence type="ECO:0000256" key="3">
    <source>
        <dbReference type="ARBA" id="ARBA00011738"/>
    </source>
</evidence>
<feature type="region of interest" description="Disordered" evidence="14">
    <location>
        <begin position="1"/>
        <end position="25"/>
    </location>
</feature>
<evidence type="ECO:0000256" key="14">
    <source>
        <dbReference type="SAM" id="MobiDB-lite"/>
    </source>
</evidence>
<dbReference type="HAMAP" id="MF_01151">
    <property type="entry name" value="GrpE"/>
    <property type="match status" value="1"/>
</dbReference>
<dbReference type="InterPro" id="IPR013805">
    <property type="entry name" value="GrpE_CC"/>
</dbReference>
<evidence type="ECO:0000256" key="11">
    <source>
        <dbReference type="RuleBase" id="RU000639"/>
    </source>
</evidence>
<evidence type="ECO:0000256" key="5">
    <source>
        <dbReference type="ARBA" id="ARBA00023016"/>
    </source>
</evidence>
<dbReference type="NCBIfam" id="NF010738">
    <property type="entry name" value="PRK14140.1"/>
    <property type="match status" value="1"/>
</dbReference>
<feature type="compositionally biased region" description="Basic and acidic residues" evidence="14">
    <location>
        <begin position="10"/>
        <end position="25"/>
    </location>
</feature>
<dbReference type="PRINTS" id="PR00773">
    <property type="entry name" value="GRPEPROTEIN"/>
</dbReference>
<evidence type="ECO:0000256" key="8">
    <source>
        <dbReference type="ARBA" id="ARBA00072274"/>
    </source>
</evidence>
<accession>A0A7G9L673</accession>
<comment type="subcellular location">
    <subcellularLocation>
        <location evidence="1 10">Cytoplasm</location>
    </subcellularLocation>
</comment>
<dbReference type="GO" id="GO:0051087">
    <property type="term" value="F:protein-folding chaperone binding"/>
    <property type="evidence" value="ECO:0007669"/>
    <property type="project" value="InterPro"/>
</dbReference>
<dbReference type="FunFam" id="2.30.22.10:FF:000001">
    <property type="entry name" value="Protein GrpE"/>
    <property type="match status" value="1"/>
</dbReference>
<keyword evidence="16" id="KW-1185">Reference proteome</keyword>
<evidence type="ECO:0000256" key="6">
    <source>
        <dbReference type="ARBA" id="ARBA00023186"/>
    </source>
</evidence>
<dbReference type="GO" id="GO:0006457">
    <property type="term" value="P:protein folding"/>
    <property type="evidence" value="ECO:0007669"/>
    <property type="project" value="InterPro"/>
</dbReference>
<dbReference type="KEGG" id="ssau:H8M03_12295"/>
<evidence type="ECO:0000256" key="4">
    <source>
        <dbReference type="ARBA" id="ARBA00022490"/>
    </source>
</evidence>
<name>A0A7G9L673_9SPHN</name>
<proteinExistence type="inferred from homology"/>
<evidence type="ECO:0000256" key="2">
    <source>
        <dbReference type="ARBA" id="ARBA00009054"/>
    </source>
</evidence>
<comment type="subunit">
    <text evidence="3 10">Homodimer.</text>
</comment>
<dbReference type="GO" id="GO:0042803">
    <property type="term" value="F:protein homodimerization activity"/>
    <property type="evidence" value="ECO:0007669"/>
    <property type="project" value="InterPro"/>
</dbReference>
<dbReference type="SUPFAM" id="SSF51064">
    <property type="entry name" value="Head domain of nucleotide exchange factor GrpE"/>
    <property type="match status" value="1"/>
</dbReference>
<gene>
    <name evidence="10 15" type="primary">grpE</name>
    <name evidence="15" type="ORF">H8M03_12295</name>
</gene>
<keyword evidence="6 10" id="KW-0143">Chaperone</keyword>
<dbReference type="GO" id="GO:0051082">
    <property type="term" value="F:unfolded protein binding"/>
    <property type="evidence" value="ECO:0007669"/>
    <property type="project" value="TreeGrafter"/>
</dbReference>
<dbReference type="CDD" id="cd00446">
    <property type="entry name" value="GrpE"/>
    <property type="match status" value="1"/>
</dbReference>
<dbReference type="EMBL" id="CP060697">
    <property type="protein sequence ID" value="QNM84122.1"/>
    <property type="molecule type" value="Genomic_DNA"/>
</dbReference>